<comment type="caution">
    <text evidence="1">The sequence shown here is derived from an EMBL/GenBank/DDBJ whole genome shotgun (WGS) entry which is preliminary data.</text>
</comment>
<proteinExistence type="predicted"/>
<dbReference type="AlphaFoldDB" id="A0A540KV86"/>
<organism evidence="1 2">
    <name type="scientific">Malus baccata</name>
    <name type="common">Siberian crab apple</name>
    <name type="synonym">Pyrus baccata</name>
    <dbReference type="NCBI Taxonomy" id="106549"/>
    <lineage>
        <taxon>Eukaryota</taxon>
        <taxon>Viridiplantae</taxon>
        <taxon>Streptophyta</taxon>
        <taxon>Embryophyta</taxon>
        <taxon>Tracheophyta</taxon>
        <taxon>Spermatophyta</taxon>
        <taxon>Magnoliopsida</taxon>
        <taxon>eudicotyledons</taxon>
        <taxon>Gunneridae</taxon>
        <taxon>Pentapetalae</taxon>
        <taxon>rosids</taxon>
        <taxon>fabids</taxon>
        <taxon>Rosales</taxon>
        <taxon>Rosaceae</taxon>
        <taxon>Amygdaloideae</taxon>
        <taxon>Maleae</taxon>
        <taxon>Malus</taxon>
    </lineage>
</organism>
<protein>
    <recommendedName>
        <fullName evidence="3">TIR domain-containing protein</fullName>
    </recommendedName>
</protein>
<dbReference type="InterPro" id="IPR035897">
    <property type="entry name" value="Toll_tir_struct_dom_sf"/>
</dbReference>
<dbReference type="EMBL" id="VIEB01000935">
    <property type="protein sequence ID" value="TQD77902.1"/>
    <property type="molecule type" value="Genomic_DNA"/>
</dbReference>
<name>A0A540KV86_MALBA</name>
<sequence>MNPTTTTLWEQSTTFHFSSTDKANRTPARRITYTALVYANGTKNIIVIVVGTLVYGCYRSFSSSPPAADSDVADFAVPDSAAVKDDDDDDDDNPLHREKYDMFISFRSRDTRLGITSHLHAALLQKKSGLPF</sequence>
<evidence type="ECO:0000313" key="2">
    <source>
        <dbReference type="Proteomes" id="UP000315295"/>
    </source>
</evidence>
<dbReference type="Proteomes" id="UP000315295">
    <property type="component" value="Unassembled WGS sequence"/>
</dbReference>
<reference evidence="1 2" key="1">
    <citation type="journal article" date="2019" name="G3 (Bethesda)">
        <title>Sequencing of a Wild Apple (Malus baccata) Genome Unravels the Differences Between Cultivated and Wild Apple Species Regarding Disease Resistance and Cold Tolerance.</title>
        <authorList>
            <person name="Chen X."/>
        </authorList>
    </citation>
    <scope>NUCLEOTIDE SEQUENCE [LARGE SCALE GENOMIC DNA]</scope>
    <source>
        <strain evidence="2">cv. Shandingzi</strain>
        <tissue evidence="1">Leaves</tissue>
    </source>
</reference>
<gene>
    <name evidence="1" type="ORF">C1H46_036537</name>
</gene>
<evidence type="ECO:0008006" key="3">
    <source>
        <dbReference type="Google" id="ProtNLM"/>
    </source>
</evidence>
<keyword evidence="2" id="KW-1185">Reference proteome</keyword>
<dbReference type="Gene3D" id="3.40.50.10140">
    <property type="entry name" value="Toll/interleukin-1 receptor homology (TIR) domain"/>
    <property type="match status" value="1"/>
</dbReference>
<evidence type="ECO:0000313" key="1">
    <source>
        <dbReference type="EMBL" id="TQD77902.1"/>
    </source>
</evidence>
<accession>A0A540KV86</accession>